<dbReference type="PANTHER" id="PTHR10082">
    <property type="entry name" value="INTEGRIN BETA SUBUNIT"/>
    <property type="match status" value="1"/>
</dbReference>
<dbReference type="InterPro" id="IPR001759">
    <property type="entry name" value="PTX_dom"/>
</dbReference>
<comment type="caution">
    <text evidence="14">Lacks conserved residue(s) required for the propagation of feature annotation.</text>
</comment>
<dbReference type="InterPro" id="IPR057073">
    <property type="entry name" value="EGF_integrin_2"/>
</dbReference>
<evidence type="ECO:0000256" key="13">
    <source>
        <dbReference type="ARBA" id="ARBA00023180"/>
    </source>
</evidence>
<dbReference type="Pfam" id="PF00362">
    <property type="entry name" value="Integrin_beta"/>
    <property type="match status" value="1"/>
</dbReference>
<dbReference type="SUPFAM" id="SSF53300">
    <property type="entry name" value="vWA-like"/>
    <property type="match status" value="1"/>
</dbReference>
<dbReference type="SUPFAM" id="SSF49899">
    <property type="entry name" value="Concanavalin A-like lectins/glucanases"/>
    <property type="match status" value="1"/>
</dbReference>
<evidence type="ECO:0000256" key="12">
    <source>
        <dbReference type="ARBA" id="ARBA00023157"/>
    </source>
</evidence>
<dbReference type="EMBL" id="CAKKLH010000046">
    <property type="protein sequence ID" value="CAH0100847.1"/>
    <property type="molecule type" value="Genomic_DNA"/>
</dbReference>
<evidence type="ECO:0000256" key="1">
    <source>
        <dbReference type="ARBA" id="ARBA00004251"/>
    </source>
</evidence>
<dbReference type="SMART" id="SM00159">
    <property type="entry name" value="PTX"/>
    <property type="match status" value="1"/>
</dbReference>
<gene>
    <name evidence="19" type="ORF">DGAL_LOCUS3135</name>
</gene>
<keyword evidence="4" id="KW-0245">EGF-like domain</keyword>
<keyword evidence="6 17" id="KW-0732">Signal</keyword>
<keyword evidence="12" id="KW-1015">Disulfide bond</keyword>
<dbReference type="GO" id="GO:0007157">
    <property type="term" value="P:heterophilic cell-cell adhesion via plasma membrane cell adhesion molecules"/>
    <property type="evidence" value="ECO:0007669"/>
    <property type="project" value="UniProtKB-ARBA"/>
</dbReference>
<evidence type="ECO:0000256" key="4">
    <source>
        <dbReference type="ARBA" id="ARBA00022536"/>
    </source>
</evidence>
<evidence type="ECO:0000256" key="6">
    <source>
        <dbReference type="ARBA" id="ARBA00022729"/>
    </source>
</evidence>
<evidence type="ECO:0000256" key="5">
    <source>
        <dbReference type="ARBA" id="ARBA00022692"/>
    </source>
</evidence>
<dbReference type="OrthoDB" id="410592at2759"/>
<dbReference type="GO" id="GO:0007229">
    <property type="term" value="P:integrin-mediated signaling pathway"/>
    <property type="evidence" value="ECO:0007669"/>
    <property type="project" value="UniProtKB-KW"/>
</dbReference>
<dbReference type="FunFam" id="1.20.5.100:FF:000011">
    <property type="entry name" value="Integrin beta"/>
    <property type="match status" value="1"/>
</dbReference>
<evidence type="ECO:0000256" key="11">
    <source>
        <dbReference type="ARBA" id="ARBA00023136"/>
    </source>
</evidence>
<dbReference type="SUPFAM" id="SSF69687">
    <property type="entry name" value="Integrin beta tail domain"/>
    <property type="match status" value="1"/>
</dbReference>
<comment type="similarity">
    <text evidence="2 15">Belongs to the integrin beta chain family.</text>
</comment>
<evidence type="ECO:0000259" key="18">
    <source>
        <dbReference type="PROSITE" id="PS51828"/>
    </source>
</evidence>
<evidence type="ECO:0000256" key="16">
    <source>
        <dbReference type="SAM" id="Phobius"/>
    </source>
</evidence>
<dbReference type="SUPFAM" id="SSF69179">
    <property type="entry name" value="Integrin domains"/>
    <property type="match status" value="1"/>
</dbReference>
<evidence type="ECO:0000256" key="9">
    <source>
        <dbReference type="ARBA" id="ARBA00022989"/>
    </source>
</evidence>
<dbReference type="Gene3D" id="1.20.5.100">
    <property type="entry name" value="Cytochrome c1, transmembrane anchor, C-terminal"/>
    <property type="match status" value="1"/>
</dbReference>
<dbReference type="InterPro" id="IPR036465">
    <property type="entry name" value="vWFA_dom_sf"/>
</dbReference>
<comment type="subcellular location">
    <subcellularLocation>
        <location evidence="1 15">Cell membrane</location>
        <topology evidence="1 15">Single-pass type I membrane protein</topology>
    </subcellularLocation>
</comment>
<keyword evidence="5 15" id="KW-0812">Transmembrane</keyword>
<dbReference type="Pfam" id="PF00354">
    <property type="entry name" value="Pentaxin"/>
    <property type="match status" value="1"/>
</dbReference>
<dbReference type="GO" id="GO:0007160">
    <property type="term" value="P:cell-matrix adhesion"/>
    <property type="evidence" value="ECO:0007669"/>
    <property type="project" value="TreeGrafter"/>
</dbReference>
<dbReference type="Gene3D" id="2.60.40.1510">
    <property type="entry name" value="ntegrin, alpha v. Chain A, domain 3"/>
    <property type="match status" value="1"/>
</dbReference>
<evidence type="ECO:0000256" key="8">
    <source>
        <dbReference type="ARBA" id="ARBA00022889"/>
    </source>
</evidence>
<dbReference type="SMART" id="SM01241">
    <property type="entry name" value="Integrin_b_cyt"/>
    <property type="match status" value="1"/>
</dbReference>
<sequence>MKMLLLSKLLLLLGFSLIKWTDAQRSDITPRSLTEKNRCKTFTSCSECLQQAGCAWCSKKDFSNNGKHLNRCNPIDWYNSNNDHLLEDSCSNFVIHSTINTTIEIIKDDELGNQGNGNQLRPQKILVQTGPNKPVNFQIKFRRVAGYPVDLYYIMDLSTSMKPSKEKLVNLAASLAEAMRKITTDFRMGFGSFIDKPISPFSNEMQTSKPYLFRHHMKLSSDATTFALQVNNAPTFDNLDSPEGGLEALMQAVVCTNEIGWRSNSHRLIIFSTDAPYHLAGDGKLAGITLPNDESCHVFQDGDGRFHYDHFRWLDYPSMAQISRQIANNSMNVIFAVPGSVGLTYRDLSSRLFGASVGELTNDSSNIVALVQDQYNKISSSVKMSHRASEYVSVSYSSSCSSSGHSTNTNRCDGIKTGSTVTFNVTVSVNKCPMGNNFEEVIEFFPAGVNEVVTVGLDVICKCGCDETNQTTTRNECSGAGQYMCGYCVCNPGFSGSSCECESGPARKPNPLAKGCKPPHQGNSSALPNCSGRGSCICDAACDCRSPPGRKVWGDYCECDDFACPISPINQLVCSGPNQGTCPCNGGGVCKCLPGWQGNSCQSKCPESRETCYESGEISTGAMCSDRGTCNCGKCLCNKTEDGDPYTGHFCEIPPCNELKDCVQCKAFNTGPLSKDGCQNCGFDVTLVELEEIKEKKEGDQICSFQQYQDGLYCNFFFVHNRLKMESNIPVGEKGECSEPPNVIAIVSGVAGAILAIGLLFLLLWKICTTFHDRLEYAKFLRDRDLAKWPRGENPIYKRPTTVFLNPAYSTAINASLPPIKVVLTQRTLDDRQTIQFVEFETSIPNLQDFTVCYWLKSVNTTTRQSTFSYAALDDPVAISTWIEPTIFGIEIRMAISGKEVYSVPYNVAYHHWYHLCHSWEGASGRWLLYADGDLIGQGIDSSNRPLSIRGNGTVVFGQQQNNFDFGPDRPGGFQSSSGVEGEMTLMFFDSRPLRHQIGNIGASGNVKGEILGTRVTSDISTISWGEKDDTHACFNQPLGDVIAWGVTQMKLVGGAFITNAKPSCGDF</sequence>
<evidence type="ECO:0000256" key="2">
    <source>
        <dbReference type="ARBA" id="ARBA00007449"/>
    </source>
</evidence>
<dbReference type="GO" id="GO:0009986">
    <property type="term" value="C:cell surface"/>
    <property type="evidence" value="ECO:0007669"/>
    <property type="project" value="TreeGrafter"/>
</dbReference>
<feature type="transmembrane region" description="Helical" evidence="16">
    <location>
        <begin position="743"/>
        <end position="765"/>
    </location>
</feature>
<dbReference type="Proteomes" id="UP000789390">
    <property type="component" value="Unassembled WGS sequence"/>
</dbReference>
<dbReference type="InterPro" id="IPR033760">
    <property type="entry name" value="Integrin_beta_N"/>
</dbReference>
<keyword evidence="11 16" id="KW-0472">Membrane</keyword>
<organism evidence="19 20">
    <name type="scientific">Daphnia galeata</name>
    <dbReference type="NCBI Taxonomy" id="27404"/>
    <lineage>
        <taxon>Eukaryota</taxon>
        <taxon>Metazoa</taxon>
        <taxon>Ecdysozoa</taxon>
        <taxon>Arthropoda</taxon>
        <taxon>Crustacea</taxon>
        <taxon>Branchiopoda</taxon>
        <taxon>Diplostraca</taxon>
        <taxon>Cladocera</taxon>
        <taxon>Anomopoda</taxon>
        <taxon>Daphniidae</taxon>
        <taxon>Daphnia</taxon>
    </lineage>
</organism>
<dbReference type="Gene3D" id="2.10.25.10">
    <property type="entry name" value="Laminin"/>
    <property type="match status" value="4"/>
</dbReference>
<dbReference type="InterPro" id="IPR015812">
    <property type="entry name" value="Integrin_bsu"/>
</dbReference>
<dbReference type="AlphaFoldDB" id="A0A8J2RGR9"/>
<evidence type="ECO:0000313" key="20">
    <source>
        <dbReference type="Proteomes" id="UP000789390"/>
    </source>
</evidence>
<dbReference type="InterPro" id="IPR014836">
    <property type="entry name" value="Integrin_bsu_cyt_dom"/>
</dbReference>
<dbReference type="GO" id="GO:0005178">
    <property type="term" value="F:integrin binding"/>
    <property type="evidence" value="ECO:0007669"/>
    <property type="project" value="TreeGrafter"/>
</dbReference>
<dbReference type="InterPro" id="IPR013320">
    <property type="entry name" value="ConA-like_dom_sf"/>
</dbReference>
<keyword evidence="20" id="KW-1185">Reference proteome</keyword>
<evidence type="ECO:0000256" key="15">
    <source>
        <dbReference type="RuleBase" id="RU000633"/>
    </source>
</evidence>
<feature type="domain" description="Pentraxin (PTX)" evidence="18">
    <location>
        <begin position="823"/>
        <end position="1034"/>
    </location>
</feature>
<dbReference type="SMART" id="SM01242">
    <property type="entry name" value="Integrin_B_tail"/>
    <property type="match status" value="1"/>
</dbReference>
<dbReference type="Gene3D" id="3.40.50.410">
    <property type="entry name" value="von Willebrand factor, type A domain"/>
    <property type="match status" value="1"/>
</dbReference>
<dbReference type="InterPro" id="IPR036349">
    <property type="entry name" value="Integrin_bsu_tail_dom_sf"/>
</dbReference>
<dbReference type="PROSITE" id="PS51828">
    <property type="entry name" value="PTX_2"/>
    <property type="match status" value="1"/>
</dbReference>
<dbReference type="PANTHER" id="PTHR10082:SF60">
    <property type="entry name" value="INTEGRIN BETA-PS"/>
    <property type="match status" value="1"/>
</dbReference>
<dbReference type="SMART" id="SM00187">
    <property type="entry name" value="INB"/>
    <property type="match status" value="1"/>
</dbReference>
<keyword evidence="8 15" id="KW-0130">Cell adhesion</keyword>
<dbReference type="PRINTS" id="PR01186">
    <property type="entry name" value="INTEGRINB"/>
</dbReference>
<dbReference type="Gene3D" id="2.60.120.200">
    <property type="match status" value="1"/>
</dbReference>
<dbReference type="InterPro" id="IPR002369">
    <property type="entry name" value="Integrin_bsu_VWA"/>
</dbReference>
<dbReference type="GO" id="GO:0033627">
    <property type="term" value="P:cell adhesion mediated by integrin"/>
    <property type="evidence" value="ECO:0007669"/>
    <property type="project" value="TreeGrafter"/>
</dbReference>
<proteinExistence type="inferred from homology"/>
<evidence type="ECO:0000256" key="7">
    <source>
        <dbReference type="ARBA" id="ARBA00022737"/>
    </source>
</evidence>
<keyword evidence="3" id="KW-1003">Cell membrane</keyword>
<feature type="chain" id="PRO_5035304273" description="Integrin beta" evidence="17">
    <location>
        <begin position="24"/>
        <end position="1068"/>
    </location>
</feature>
<dbReference type="InterPro" id="IPR012896">
    <property type="entry name" value="Integrin_bsu_tail"/>
</dbReference>
<protein>
    <recommendedName>
        <fullName evidence="15">Integrin beta</fullName>
    </recommendedName>
</protein>
<evidence type="ECO:0000256" key="17">
    <source>
        <dbReference type="SAM" id="SignalP"/>
    </source>
</evidence>
<dbReference type="GO" id="GO:0008305">
    <property type="term" value="C:integrin complex"/>
    <property type="evidence" value="ECO:0007669"/>
    <property type="project" value="TreeGrafter"/>
</dbReference>
<dbReference type="GO" id="GO:0005925">
    <property type="term" value="C:focal adhesion"/>
    <property type="evidence" value="ECO:0007669"/>
    <property type="project" value="TreeGrafter"/>
</dbReference>
<name>A0A8J2RGR9_9CRUS</name>
<keyword evidence="10 15" id="KW-0401">Integrin</keyword>
<dbReference type="Pfam" id="PF23105">
    <property type="entry name" value="EGF_integrin"/>
    <property type="match status" value="1"/>
</dbReference>
<dbReference type="Pfam" id="PF08725">
    <property type="entry name" value="Integrin_b_cyt"/>
    <property type="match status" value="1"/>
</dbReference>
<feature type="signal peptide" evidence="17">
    <location>
        <begin position="1"/>
        <end position="23"/>
    </location>
</feature>
<dbReference type="Pfam" id="PF07965">
    <property type="entry name" value="Integrin_B_tail"/>
    <property type="match status" value="1"/>
</dbReference>
<evidence type="ECO:0000313" key="19">
    <source>
        <dbReference type="EMBL" id="CAH0100847.1"/>
    </source>
</evidence>
<evidence type="ECO:0000256" key="3">
    <source>
        <dbReference type="ARBA" id="ARBA00022475"/>
    </source>
</evidence>
<dbReference type="InterPro" id="IPR032695">
    <property type="entry name" value="Integrin_dom_sf"/>
</dbReference>
<keyword evidence="13" id="KW-0325">Glycoprotein</keyword>
<accession>A0A8J2RGR9</accession>
<keyword evidence="7" id="KW-0677">Repeat</keyword>
<dbReference type="SUPFAM" id="SSF103575">
    <property type="entry name" value="Plexin repeat"/>
    <property type="match status" value="1"/>
</dbReference>
<dbReference type="FunFam" id="3.40.50.410:FF:000036">
    <property type="entry name" value="Integrin beta"/>
    <property type="match status" value="1"/>
</dbReference>
<reference evidence="19" key="1">
    <citation type="submission" date="2021-11" db="EMBL/GenBank/DDBJ databases">
        <authorList>
            <person name="Schell T."/>
        </authorList>
    </citation>
    <scope>NUCLEOTIDE SEQUENCE</scope>
    <source>
        <strain evidence="19">M5</strain>
    </source>
</reference>
<dbReference type="GO" id="GO:0016477">
    <property type="term" value="P:cell migration"/>
    <property type="evidence" value="ECO:0007669"/>
    <property type="project" value="TreeGrafter"/>
</dbReference>
<dbReference type="Gene3D" id="4.10.1240.30">
    <property type="match status" value="1"/>
</dbReference>
<keyword evidence="9 16" id="KW-1133">Transmembrane helix</keyword>
<evidence type="ECO:0000256" key="14">
    <source>
        <dbReference type="PROSITE-ProRule" id="PRU01172"/>
    </source>
</evidence>
<comment type="caution">
    <text evidence="19">The sequence shown here is derived from an EMBL/GenBank/DDBJ whole genome shotgun (WGS) entry which is preliminary data.</text>
</comment>
<dbReference type="Pfam" id="PF17205">
    <property type="entry name" value="PSI_integrin"/>
    <property type="match status" value="1"/>
</dbReference>
<evidence type="ECO:0000256" key="10">
    <source>
        <dbReference type="ARBA" id="ARBA00023037"/>
    </source>
</evidence>